<evidence type="ECO:0000313" key="10">
    <source>
        <dbReference type="Proteomes" id="UP000007963"/>
    </source>
</evidence>
<dbReference type="AlphaFoldDB" id="Q0CIS2"/>
<sequence>MPSFRVKARFWKRSRSDGAAPVERKISQHENTHDQQKDSHQQSSHALEKCQQSTSTTSDPPDLWSEAEKRLRQDEKMSRVMDEAVEILEEFGMKVGSYATADRQQLSEFLDTRVDELEQKKWIVRVGGHSIGVQDQLTRIFKNVLVVKDIVTTAAAASPPAAIVCASMTVSIHLYIQAVEQHDQLLNGLETASNLIPRLHAMETLYLHSNAVLDKNFMNKFRERMIILYSKVLELQARALSYLRKRSVSRISRDILKQDPWQALLQDMKNLEREAQNFTALIDKAELNEAYEKVHRKLQTAVDGFQAWQTKSSRDEKVKKLFKMLYTSPYRDRKDRNAKNVPGTCGWFTGHPRFRAWIESDQQSLLWVSADPGCGKSVLTRHLVDEALVTAAGERTICYFFFKDDFEDQKSSTSAIASVLRQLFLVKPHLLPDSVLDRIDTDGERLTQSFDQLWSIFVSVAANPDAGEVVCIFDALDECQDNDQHPDRSQFMEAVAKFYADSHQTCKLKFLMTSRPYWDIRGAFQELEDRLPTIHLSGEGEPEVENISREIDLVIASRVQDISKKKSLDLEEGQFLQEQLTARPNRTYLWVSLTLNFIEGIPGFTKGNVRRAVHDEIPDTVDGAYNKILNRSPDKAKARRLLHIITAAKRPLTLQELSLCMALRGENQSKQDIMDETEPVHRFKHTVRDLCGLLLAIVGDKIYLLHQTVKEFLVQPQPPLSQTLSQNSWKHALAPTESDKVLAEICVWYLLAHVDGAEMYTLDEYSARYWPAHFREALIDSQDKMTILGGRLCTTETNIYHFWSEKYKEEILFWEEFPSNATPLIVAVALRLEAVARLLLETEPAKADYKDADERTALSRASQYGLESTVNLLLKTEKVDLNSKNSLNRTPLHFATSKGHISVTKLLIETGKAEVDSKDLGGYTPLHFAASNGHVSVAKLLIETGKADVNVKNIRGETPLHFASQKGHVSMAKILIETGKADVNLKNQRGETALFYASIYGDESLVKFLIESGKADVNLKNRYGQTPLFYASGEGNESVVKLLLRTADVEIDSQDSEGQTPLSWAAENGHQRVITLLLETGAVQMDAEDELGQRLLSWAVEEGHEAVAQMLRKAIKTQIH</sequence>
<evidence type="ECO:0000313" key="9">
    <source>
        <dbReference type="EMBL" id="EAU32956.1"/>
    </source>
</evidence>
<dbReference type="PROSITE" id="PS50088">
    <property type="entry name" value="ANK_REPEAT"/>
    <property type="match status" value="6"/>
</dbReference>
<evidence type="ECO:0000259" key="8">
    <source>
        <dbReference type="Pfam" id="PF24883"/>
    </source>
</evidence>
<dbReference type="InterPro" id="IPR002110">
    <property type="entry name" value="Ankyrin_rpt"/>
</dbReference>
<evidence type="ECO:0000259" key="6">
    <source>
        <dbReference type="Pfam" id="PF17100"/>
    </source>
</evidence>
<dbReference type="PROSITE" id="PS50297">
    <property type="entry name" value="ANK_REP_REGION"/>
    <property type="match status" value="6"/>
</dbReference>
<evidence type="ECO:0000256" key="4">
    <source>
        <dbReference type="SAM" id="Coils"/>
    </source>
</evidence>
<keyword evidence="2 3" id="KW-0040">ANK repeat</keyword>
<dbReference type="Proteomes" id="UP000007963">
    <property type="component" value="Unassembled WGS sequence"/>
</dbReference>
<feature type="compositionally biased region" description="Polar residues" evidence="5">
    <location>
        <begin position="50"/>
        <end position="59"/>
    </location>
</feature>
<dbReference type="InterPro" id="IPR036770">
    <property type="entry name" value="Ankyrin_rpt-contain_sf"/>
</dbReference>
<proteinExistence type="predicted"/>
<dbReference type="eggNOG" id="KOG0504">
    <property type="taxonomic scope" value="Eukaryota"/>
</dbReference>
<feature type="coiled-coil region" evidence="4">
    <location>
        <begin position="261"/>
        <end position="288"/>
    </location>
</feature>
<dbReference type="Pfam" id="PF00023">
    <property type="entry name" value="Ank"/>
    <property type="match status" value="1"/>
</dbReference>
<dbReference type="STRING" id="341663.Q0CIS2"/>
<feature type="repeat" description="ANK" evidence="3">
    <location>
        <begin position="1023"/>
        <end position="1045"/>
    </location>
</feature>
<dbReference type="EMBL" id="CH476602">
    <property type="protein sequence ID" value="EAU32956.1"/>
    <property type="molecule type" value="Genomic_DNA"/>
</dbReference>
<evidence type="ECO:0000259" key="7">
    <source>
        <dbReference type="Pfam" id="PF22939"/>
    </source>
</evidence>
<feature type="region of interest" description="Disordered" evidence="5">
    <location>
        <begin position="1"/>
        <end position="64"/>
    </location>
</feature>
<dbReference type="PANTHER" id="PTHR24188">
    <property type="entry name" value="ANKYRIN REPEAT PROTEIN"/>
    <property type="match status" value="1"/>
</dbReference>
<dbReference type="InterPro" id="IPR054471">
    <property type="entry name" value="GPIID_WHD"/>
</dbReference>
<name>Q0CIS2_ASPTN</name>
<dbReference type="Pfam" id="PF12796">
    <property type="entry name" value="Ank_2"/>
    <property type="match status" value="3"/>
</dbReference>
<dbReference type="InterPro" id="IPR031359">
    <property type="entry name" value="NACHT_N"/>
</dbReference>
<feature type="domain" description="GPI inositol-deacylase winged helix" evidence="7">
    <location>
        <begin position="631"/>
        <end position="715"/>
    </location>
</feature>
<feature type="repeat" description="ANK" evidence="3">
    <location>
        <begin position="921"/>
        <end position="945"/>
    </location>
</feature>
<feature type="repeat" description="ANK" evidence="3">
    <location>
        <begin position="989"/>
        <end position="1013"/>
    </location>
</feature>
<protein>
    <submittedName>
        <fullName evidence="9">Uncharacterized protein</fullName>
    </submittedName>
</protein>
<dbReference type="SUPFAM" id="SSF48403">
    <property type="entry name" value="Ankyrin repeat"/>
    <property type="match status" value="1"/>
</dbReference>
<dbReference type="Pfam" id="PF22939">
    <property type="entry name" value="WHD_GPIID"/>
    <property type="match status" value="1"/>
</dbReference>
<feature type="compositionally biased region" description="Basic residues" evidence="5">
    <location>
        <begin position="1"/>
        <end position="13"/>
    </location>
</feature>
<evidence type="ECO:0000256" key="1">
    <source>
        <dbReference type="ARBA" id="ARBA00022737"/>
    </source>
</evidence>
<evidence type="ECO:0000256" key="5">
    <source>
        <dbReference type="SAM" id="MobiDB-lite"/>
    </source>
</evidence>
<evidence type="ECO:0000256" key="3">
    <source>
        <dbReference type="PROSITE-ProRule" id="PRU00023"/>
    </source>
</evidence>
<feature type="compositionally biased region" description="Basic and acidic residues" evidence="5">
    <location>
        <begin position="22"/>
        <end position="40"/>
    </location>
</feature>
<dbReference type="RefSeq" id="XP_001215590.1">
    <property type="nucleotide sequence ID" value="XM_001215590.1"/>
</dbReference>
<dbReference type="OrthoDB" id="163438at2759"/>
<feature type="domain" description="Nephrocystin 3-like N-terminal" evidence="8">
    <location>
        <begin position="343"/>
        <end position="515"/>
    </location>
</feature>
<feature type="repeat" description="ANK" evidence="3">
    <location>
        <begin position="887"/>
        <end position="911"/>
    </location>
</feature>
<dbReference type="InterPro" id="IPR056884">
    <property type="entry name" value="NPHP3-like_N"/>
</dbReference>
<gene>
    <name evidence="9" type="ORF">ATEG_06412</name>
</gene>
<feature type="repeat" description="ANK" evidence="3">
    <location>
        <begin position="955"/>
        <end position="979"/>
    </location>
</feature>
<feature type="domain" description="NWD NACHT-NTPase N-terminal" evidence="6">
    <location>
        <begin position="63"/>
        <end position="275"/>
    </location>
</feature>
<dbReference type="OMA" id="DFPDQKN"/>
<dbReference type="SUPFAM" id="SSF52540">
    <property type="entry name" value="P-loop containing nucleoside triphosphate hydrolases"/>
    <property type="match status" value="1"/>
</dbReference>
<evidence type="ECO:0000256" key="2">
    <source>
        <dbReference type="ARBA" id="ARBA00023043"/>
    </source>
</evidence>
<dbReference type="Pfam" id="PF17100">
    <property type="entry name" value="NACHT_N"/>
    <property type="match status" value="1"/>
</dbReference>
<reference evidence="10" key="1">
    <citation type="submission" date="2005-09" db="EMBL/GenBank/DDBJ databases">
        <title>Annotation of the Aspergillus terreus NIH2624 genome.</title>
        <authorList>
            <person name="Birren B.W."/>
            <person name="Lander E.S."/>
            <person name="Galagan J.E."/>
            <person name="Nusbaum C."/>
            <person name="Devon K."/>
            <person name="Henn M."/>
            <person name="Ma L.-J."/>
            <person name="Jaffe D.B."/>
            <person name="Butler J."/>
            <person name="Alvarez P."/>
            <person name="Gnerre S."/>
            <person name="Grabherr M."/>
            <person name="Kleber M."/>
            <person name="Mauceli E.W."/>
            <person name="Brockman W."/>
            <person name="Rounsley S."/>
            <person name="Young S.K."/>
            <person name="LaButti K."/>
            <person name="Pushparaj V."/>
            <person name="DeCaprio D."/>
            <person name="Crawford M."/>
            <person name="Koehrsen M."/>
            <person name="Engels R."/>
            <person name="Montgomery P."/>
            <person name="Pearson M."/>
            <person name="Howarth C."/>
            <person name="Larson L."/>
            <person name="Luoma S."/>
            <person name="White J."/>
            <person name="Alvarado L."/>
            <person name="Kodira C.D."/>
            <person name="Zeng Q."/>
            <person name="Oleary S."/>
            <person name="Yandava C."/>
            <person name="Denning D.W."/>
            <person name="Nierman W.C."/>
            <person name="Milne T."/>
            <person name="Madden K."/>
        </authorList>
    </citation>
    <scope>NUCLEOTIDE SEQUENCE [LARGE SCALE GENOMIC DNA]</scope>
    <source>
        <strain evidence="10">NIH 2624 / FGSC A1156</strain>
    </source>
</reference>
<dbReference type="GeneID" id="4321897"/>
<dbReference type="InterPro" id="IPR027417">
    <property type="entry name" value="P-loop_NTPase"/>
</dbReference>
<dbReference type="VEuPathDB" id="FungiDB:ATEG_06412"/>
<keyword evidence="1" id="KW-0677">Repeat</keyword>
<dbReference type="Pfam" id="PF24883">
    <property type="entry name" value="NPHP3_N"/>
    <property type="match status" value="1"/>
</dbReference>
<dbReference type="PANTHER" id="PTHR24188:SF29">
    <property type="entry name" value="GH09064P"/>
    <property type="match status" value="1"/>
</dbReference>
<accession>Q0CIS2</accession>
<keyword evidence="4" id="KW-0175">Coiled coil</keyword>
<dbReference type="HOGENOM" id="CLU_000288_34_7_1"/>
<dbReference type="Gene3D" id="1.25.40.20">
    <property type="entry name" value="Ankyrin repeat-containing domain"/>
    <property type="match status" value="2"/>
</dbReference>
<dbReference type="Gene3D" id="3.40.50.300">
    <property type="entry name" value="P-loop containing nucleotide triphosphate hydrolases"/>
    <property type="match status" value="1"/>
</dbReference>
<feature type="repeat" description="ANK" evidence="3">
    <location>
        <begin position="1057"/>
        <end position="1082"/>
    </location>
</feature>
<organism evidence="9 10">
    <name type="scientific">Aspergillus terreus (strain NIH 2624 / FGSC A1156)</name>
    <dbReference type="NCBI Taxonomy" id="341663"/>
    <lineage>
        <taxon>Eukaryota</taxon>
        <taxon>Fungi</taxon>
        <taxon>Dikarya</taxon>
        <taxon>Ascomycota</taxon>
        <taxon>Pezizomycotina</taxon>
        <taxon>Eurotiomycetes</taxon>
        <taxon>Eurotiomycetidae</taxon>
        <taxon>Eurotiales</taxon>
        <taxon>Aspergillaceae</taxon>
        <taxon>Aspergillus</taxon>
        <taxon>Aspergillus subgen. Circumdati</taxon>
    </lineage>
</organism>
<dbReference type="SMART" id="SM00248">
    <property type="entry name" value="ANK"/>
    <property type="match status" value="9"/>
</dbReference>